<accession>X0S7Z0</accession>
<name>X0S7Z0_9ZZZZ</name>
<protein>
    <submittedName>
        <fullName evidence="1">Uncharacterized protein</fullName>
    </submittedName>
</protein>
<dbReference type="EMBL" id="BARS01000074">
    <property type="protein sequence ID" value="GAF71336.1"/>
    <property type="molecule type" value="Genomic_DNA"/>
</dbReference>
<organism evidence="1">
    <name type="scientific">marine sediment metagenome</name>
    <dbReference type="NCBI Taxonomy" id="412755"/>
    <lineage>
        <taxon>unclassified sequences</taxon>
        <taxon>metagenomes</taxon>
        <taxon>ecological metagenomes</taxon>
    </lineage>
</organism>
<proteinExistence type="predicted"/>
<dbReference type="AlphaFoldDB" id="X0S7Z0"/>
<evidence type="ECO:0000313" key="1">
    <source>
        <dbReference type="EMBL" id="GAF71336.1"/>
    </source>
</evidence>
<reference evidence="1" key="1">
    <citation type="journal article" date="2014" name="Front. Microbiol.">
        <title>High frequency of phylogenetically diverse reductive dehalogenase-homologous genes in deep subseafloor sedimentary metagenomes.</title>
        <authorList>
            <person name="Kawai M."/>
            <person name="Futagami T."/>
            <person name="Toyoda A."/>
            <person name="Takaki Y."/>
            <person name="Nishi S."/>
            <person name="Hori S."/>
            <person name="Arai W."/>
            <person name="Tsubouchi T."/>
            <person name="Morono Y."/>
            <person name="Uchiyama I."/>
            <person name="Ito T."/>
            <person name="Fujiyama A."/>
            <person name="Inagaki F."/>
            <person name="Takami H."/>
        </authorList>
    </citation>
    <scope>NUCLEOTIDE SEQUENCE</scope>
    <source>
        <strain evidence="1">Expedition CK06-06</strain>
    </source>
</reference>
<gene>
    <name evidence="1" type="ORF">S01H1_00225</name>
</gene>
<sequence>MSLNGHLTAHWSKHEEAKAVYDVKARLTGLYNTIKGNLAAIEECISSDAFEEVNTEIVAEAQALVDDLTACKEAMEVHLEFLEWTPPDA</sequence>
<comment type="caution">
    <text evidence="1">The sequence shown here is derived from an EMBL/GenBank/DDBJ whole genome shotgun (WGS) entry which is preliminary data.</text>
</comment>